<dbReference type="RefSeq" id="WP_195815942.1">
    <property type="nucleotide sequence ID" value="NZ_JADOBI010000013.1"/>
</dbReference>
<reference evidence="1 2" key="1">
    <citation type="submission" date="2020-11" db="EMBL/GenBank/DDBJ databases">
        <title>Taxonomic investigation of Rahnella strains.</title>
        <authorList>
            <person name="Lee S.D."/>
        </authorList>
    </citation>
    <scope>NUCLEOTIDE SEQUENCE [LARGE SCALE GENOMIC DNA]</scope>
    <source>
        <strain evidence="1 2">SAP-17</strain>
    </source>
</reference>
<name>A0ABS0EAH0_9GAMM</name>
<evidence type="ECO:0000313" key="2">
    <source>
        <dbReference type="Proteomes" id="UP000636811"/>
    </source>
</evidence>
<dbReference type="Proteomes" id="UP000636811">
    <property type="component" value="Unassembled WGS sequence"/>
</dbReference>
<keyword evidence="2" id="KW-1185">Reference proteome</keyword>
<organism evidence="1 2">
    <name type="scientific">Rahnella laticis</name>
    <dbReference type="NCBI Taxonomy" id="2787622"/>
    <lineage>
        <taxon>Bacteria</taxon>
        <taxon>Pseudomonadati</taxon>
        <taxon>Pseudomonadota</taxon>
        <taxon>Gammaproteobacteria</taxon>
        <taxon>Enterobacterales</taxon>
        <taxon>Yersiniaceae</taxon>
        <taxon>Rahnella</taxon>
    </lineage>
</organism>
<comment type="caution">
    <text evidence="1">The sequence shown here is derived from an EMBL/GenBank/DDBJ whole genome shotgun (WGS) entry which is preliminary data.</text>
</comment>
<accession>A0ABS0EAH0</accession>
<sequence length="46" mass="5263">MKAGERQRRSRSSIPGEFLPVAGKTYEGIRFSASEYVSVFHAFRKQ</sequence>
<gene>
    <name evidence="1" type="ORF">IV433_22015</name>
</gene>
<proteinExistence type="predicted"/>
<evidence type="ECO:0000313" key="1">
    <source>
        <dbReference type="EMBL" id="MBF7982089.1"/>
    </source>
</evidence>
<protein>
    <submittedName>
        <fullName evidence="1">Uncharacterized protein</fullName>
    </submittedName>
</protein>
<dbReference type="EMBL" id="JADOBI010000013">
    <property type="protein sequence ID" value="MBF7982089.1"/>
    <property type="molecule type" value="Genomic_DNA"/>
</dbReference>